<dbReference type="CDD" id="cd01106">
    <property type="entry name" value="HTH_TipAL-Mta"/>
    <property type="match status" value="1"/>
</dbReference>
<dbReference type="InterPro" id="IPR036244">
    <property type="entry name" value="TipA-like_antibiotic-bd"/>
</dbReference>
<accession>A0A4P8IGI7</accession>
<dbReference type="InterPro" id="IPR000551">
    <property type="entry name" value="MerR-type_HTH_dom"/>
</dbReference>
<dbReference type="InterPro" id="IPR009061">
    <property type="entry name" value="DNA-bd_dom_put_sf"/>
</dbReference>
<dbReference type="GO" id="GO:0003700">
    <property type="term" value="F:DNA-binding transcription factor activity"/>
    <property type="evidence" value="ECO:0007669"/>
    <property type="project" value="InterPro"/>
</dbReference>
<keyword evidence="7" id="KW-1185">Reference proteome</keyword>
<dbReference type="PRINTS" id="PR00040">
    <property type="entry name" value="HTHMERR"/>
</dbReference>
<dbReference type="SMART" id="SM00422">
    <property type="entry name" value="HTH_MERR"/>
    <property type="match status" value="1"/>
</dbReference>
<evidence type="ECO:0000256" key="1">
    <source>
        <dbReference type="ARBA" id="ARBA00023015"/>
    </source>
</evidence>
<evidence type="ECO:0000259" key="5">
    <source>
        <dbReference type="PROSITE" id="PS50937"/>
    </source>
</evidence>
<dbReference type="SUPFAM" id="SSF89082">
    <property type="entry name" value="Antibiotic binding domain of TipA-like multidrug resistance regulators"/>
    <property type="match status" value="1"/>
</dbReference>
<dbReference type="Pfam" id="PF13411">
    <property type="entry name" value="MerR_1"/>
    <property type="match status" value="1"/>
</dbReference>
<keyword evidence="1" id="KW-0805">Transcription regulation</keyword>
<keyword evidence="4" id="KW-0804">Transcription</keyword>
<reference evidence="6 7" key="1">
    <citation type="submission" date="2019-05" db="EMBL/GenBank/DDBJ databases">
        <title>Complete genome sequencing of Anaerostipes rhamnosivorans.</title>
        <authorList>
            <person name="Bui T.P.N."/>
            <person name="de Vos W.M."/>
        </authorList>
    </citation>
    <scope>NUCLEOTIDE SEQUENCE [LARGE SCALE GENOMIC DNA]</scope>
    <source>
        <strain evidence="6 7">1y2</strain>
    </source>
</reference>
<dbReference type="GO" id="GO:0003677">
    <property type="term" value="F:DNA binding"/>
    <property type="evidence" value="ECO:0007669"/>
    <property type="project" value="UniProtKB-KW"/>
</dbReference>
<dbReference type="InterPro" id="IPR012925">
    <property type="entry name" value="TipAS_dom"/>
</dbReference>
<dbReference type="RefSeq" id="WP_137329352.1">
    <property type="nucleotide sequence ID" value="NZ_CP040058.1"/>
</dbReference>
<evidence type="ECO:0000256" key="3">
    <source>
        <dbReference type="ARBA" id="ARBA00023159"/>
    </source>
</evidence>
<evidence type="ECO:0000313" key="7">
    <source>
        <dbReference type="Proteomes" id="UP000298653"/>
    </source>
</evidence>
<gene>
    <name evidence="6" type="ORF">AR1Y2_2617</name>
</gene>
<organism evidence="6 7">
    <name type="scientific">Anaerostipes rhamnosivorans</name>
    <dbReference type="NCBI Taxonomy" id="1229621"/>
    <lineage>
        <taxon>Bacteria</taxon>
        <taxon>Bacillati</taxon>
        <taxon>Bacillota</taxon>
        <taxon>Clostridia</taxon>
        <taxon>Lachnospirales</taxon>
        <taxon>Lachnospiraceae</taxon>
        <taxon>Anaerostipes</taxon>
    </lineage>
</organism>
<dbReference type="KEGG" id="arf:AR1Y2_2617"/>
<protein>
    <submittedName>
        <fullName evidence="6">Transcriptional regulator, MerR family</fullName>
    </submittedName>
</protein>
<dbReference type="Proteomes" id="UP000298653">
    <property type="component" value="Chromosome"/>
</dbReference>
<evidence type="ECO:0000313" key="6">
    <source>
        <dbReference type="EMBL" id="QCP36071.1"/>
    </source>
</evidence>
<evidence type="ECO:0000256" key="4">
    <source>
        <dbReference type="ARBA" id="ARBA00023163"/>
    </source>
</evidence>
<dbReference type="Gene3D" id="1.10.490.50">
    <property type="entry name" value="Antibiotic binding domain of TipA-like multidrug resistance regulators"/>
    <property type="match status" value="1"/>
</dbReference>
<keyword evidence="2" id="KW-0238">DNA-binding</keyword>
<dbReference type="AlphaFoldDB" id="A0A4P8IGI7"/>
<dbReference type="PANTHER" id="PTHR30204">
    <property type="entry name" value="REDOX-CYCLING DRUG-SENSING TRANSCRIPTIONAL ACTIVATOR SOXR"/>
    <property type="match status" value="1"/>
</dbReference>
<proteinExistence type="predicted"/>
<feature type="domain" description="HTH merR-type" evidence="5">
    <location>
        <begin position="1"/>
        <end position="70"/>
    </location>
</feature>
<sequence length="244" mass="28299">MKTVREVSRLTGVSVRTLHYYDEIGLLCPDRISEAGYRLYGAQALERLQHILLFRELEFSLKDIRQILDRPDFDRQKALDQQIELLMLKKDRLEHLIDFALGIQKLGVEPLNYQAFDKQTLENYKAEAKKSWGQTEAFQEYEQKTQDYTEEDLKFMNTKFMANFVEFGRLKAEDPASETVKKQVEALKQSITDQYYTCTDDILASLGTMYTGDDRMKESIDRAGGQGTAQFVSDAIRIYCQSHS</sequence>
<dbReference type="Gene3D" id="1.10.1660.10">
    <property type="match status" value="1"/>
</dbReference>
<dbReference type="PANTHER" id="PTHR30204:SF90">
    <property type="entry name" value="HTH-TYPE TRANSCRIPTIONAL ACTIVATOR MTA"/>
    <property type="match status" value="1"/>
</dbReference>
<keyword evidence="3" id="KW-0010">Activator</keyword>
<dbReference type="PROSITE" id="PS50937">
    <property type="entry name" value="HTH_MERR_2"/>
    <property type="match status" value="1"/>
</dbReference>
<dbReference type="OrthoDB" id="9814833at2"/>
<dbReference type="InterPro" id="IPR047057">
    <property type="entry name" value="MerR_fam"/>
</dbReference>
<name>A0A4P8IGI7_9FIRM</name>
<dbReference type="EMBL" id="CP040058">
    <property type="protein sequence ID" value="QCP36071.1"/>
    <property type="molecule type" value="Genomic_DNA"/>
</dbReference>
<dbReference type="Pfam" id="PF07739">
    <property type="entry name" value="TipAS"/>
    <property type="match status" value="1"/>
</dbReference>
<evidence type="ECO:0000256" key="2">
    <source>
        <dbReference type="ARBA" id="ARBA00023125"/>
    </source>
</evidence>
<dbReference type="SUPFAM" id="SSF46955">
    <property type="entry name" value="Putative DNA-binding domain"/>
    <property type="match status" value="1"/>
</dbReference>